<dbReference type="Pfam" id="PF26317">
    <property type="entry name" value="CntK_N"/>
    <property type="match status" value="1"/>
</dbReference>
<dbReference type="InterPro" id="IPR058944">
    <property type="entry name" value="CntK-like"/>
</dbReference>
<sequence length="286" mass="31031">MKLELDFVKCNPVHNMTILVKTEYPVEQHLHIASQMMAYHHLYAEQVGFVEKASRLDCAARLQMAGGEFCGNACMSLAAYLAAEQNLPEGGKTEFALEASGAAMPVHCQVKQDGGAYICEVEMPVPERLERASVSVEGRDIELGIVRYRDSFHAIIEVEHVDHLARAMSERLARLLGIASGGSLVGIMLYRSASNELLPLIYVPALNSMIWEQGCGSGTASLGAYLAWSRQQNIAIPIRQPGGCIHVIAACSNGQISSLRIKSSVSIVAQGRAYVDDNIQNLGGRC</sequence>
<protein>
    <submittedName>
        <fullName evidence="1">Histidine racemase CntK</fullName>
    </submittedName>
</protein>
<keyword evidence="2" id="KW-1185">Reference proteome</keyword>
<proteinExistence type="predicted"/>
<evidence type="ECO:0000313" key="2">
    <source>
        <dbReference type="Proteomes" id="UP000683139"/>
    </source>
</evidence>
<organism evidence="1 2">
    <name type="scientific">Paenibacillus montaniterrae</name>
    <dbReference type="NCBI Taxonomy" id="429341"/>
    <lineage>
        <taxon>Bacteria</taxon>
        <taxon>Bacillati</taxon>
        <taxon>Bacillota</taxon>
        <taxon>Bacilli</taxon>
        <taxon>Bacillales</taxon>
        <taxon>Paenibacillaceae</taxon>
        <taxon>Paenibacillus</taxon>
    </lineage>
</organism>
<comment type="caution">
    <text evidence="1">The sequence shown here is derived from an EMBL/GenBank/DDBJ whole genome shotgun (WGS) entry which is preliminary data.</text>
</comment>
<dbReference type="AlphaFoldDB" id="A0A919YTD7"/>
<dbReference type="EMBL" id="BOSE01000007">
    <property type="protein sequence ID" value="GIP18014.1"/>
    <property type="molecule type" value="Genomic_DNA"/>
</dbReference>
<dbReference type="Gene3D" id="3.10.310.10">
    <property type="entry name" value="Diaminopimelate Epimerase, Chain A, domain 1"/>
    <property type="match status" value="2"/>
</dbReference>
<name>A0A919YTD7_9BACL</name>
<reference evidence="1" key="1">
    <citation type="submission" date="2021-03" db="EMBL/GenBank/DDBJ databases">
        <title>Antimicrobial resistance genes in bacteria isolated from Japanese honey, and their potential for conferring macrolide and lincosamide resistance in the American foulbrood pathogen Paenibacillus larvae.</title>
        <authorList>
            <person name="Okamoto M."/>
            <person name="Kumagai M."/>
            <person name="Kanamori H."/>
            <person name="Takamatsu D."/>
        </authorList>
    </citation>
    <scope>NUCLEOTIDE SEQUENCE</scope>
    <source>
        <strain evidence="1">J40TS1</strain>
    </source>
</reference>
<evidence type="ECO:0000313" key="1">
    <source>
        <dbReference type="EMBL" id="GIP18014.1"/>
    </source>
</evidence>
<dbReference type="SUPFAM" id="SSF54506">
    <property type="entry name" value="Diaminopimelate epimerase-like"/>
    <property type="match status" value="1"/>
</dbReference>
<accession>A0A919YTD7</accession>
<gene>
    <name evidence="1" type="primary">cntK</name>
    <name evidence="1" type="ORF">J40TS1_36560</name>
</gene>
<dbReference type="Proteomes" id="UP000683139">
    <property type="component" value="Unassembled WGS sequence"/>
</dbReference>
<dbReference type="RefSeq" id="WP_213517945.1">
    <property type="nucleotide sequence ID" value="NZ_BOSE01000007.1"/>
</dbReference>